<reference evidence="7 8" key="1">
    <citation type="submission" date="2019-06" db="EMBL/GenBank/DDBJ databases">
        <title>Whole genome shotgun sequence of Brevibacillus parabrevis NBRC 12334.</title>
        <authorList>
            <person name="Hosoyama A."/>
            <person name="Uohara A."/>
            <person name="Ohji S."/>
            <person name="Ichikawa N."/>
        </authorList>
    </citation>
    <scope>NUCLEOTIDE SEQUENCE [LARGE SCALE GENOMIC DNA]</scope>
    <source>
        <strain evidence="7 8">NBRC 12334</strain>
    </source>
</reference>
<dbReference type="InterPro" id="IPR006879">
    <property type="entry name" value="YdjC-like"/>
</dbReference>
<dbReference type="GO" id="GO:0016811">
    <property type="term" value="F:hydrolase activity, acting on carbon-nitrogen (but not peptide) bonds, in linear amides"/>
    <property type="evidence" value="ECO:0007669"/>
    <property type="project" value="UniProtKB-UniRule"/>
</dbReference>
<dbReference type="InterPro" id="IPR011330">
    <property type="entry name" value="Glyco_hydro/deAcase_b/a-brl"/>
</dbReference>
<evidence type="ECO:0000313" key="7">
    <source>
        <dbReference type="EMBL" id="GEB33707.1"/>
    </source>
</evidence>
<dbReference type="GO" id="GO:0019213">
    <property type="term" value="F:deacetylase activity"/>
    <property type="evidence" value="ECO:0007669"/>
    <property type="project" value="TreeGrafter"/>
</dbReference>
<comment type="cofactor">
    <cofactor evidence="1 6">
        <name>Mg(2+)</name>
        <dbReference type="ChEBI" id="CHEBI:18420"/>
    </cofactor>
</comment>
<sequence>MKLIVNADDFGYSKGVNLGIIEAHRAGVVTSTTTMVNMGGFEHAVQLARETPTLGVGIHLVLTCGAPVSHDVPSLTDEHGRFHRGYDYLGTTSPEDVERELRSQIEKYLATGLTPTHIDSHHHVHAHAAILPIVLRLAQEYRLPVRNPWGFQAGKREKQPDVLTTEGFSHRFYGEDLSVQTFFDIVEELADCSVAEMMTHPAYLDEAILTGSSYALPRTRELQILTAKEIKEYVQTRQIQLVTFKELG</sequence>
<dbReference type="SUPFAM" id="SSF88713">
    <property type="entry name" value="Glycoside hydrolase/deacetylase"/>
    <property type="match status" value="1"/>
</dbReference>
<dbReference type="InterPro" id="IPR022948">
    <property type="entry name" value="COD_ChbG_bac"/>
</dbReference>
<dbReference type="GO" id="GO:0046872">
    <property type="term" value="F:metal ion binding"/>
    <property type="evidence" value="ECO:0007669"/>
    <property type="project" value="UniProtKB-KW"/>
</dbReference>
<organism evidence="7 8">
    <name type="scientific">Brevibacillus parabrevis</name>
    <dbReference type="NCBI Taxonomy" id="54914"/>
    <lineage>
        <taxon>Bacteria</taxon>
        <taxon>Bacillati</taxon>
        <taxon>Bacillota</taxon>
        <taxon>Bacilli</taxon>
        <taxon>Bacillales</taxon>
        <taxon>Paenibacillaceae</taxon>
        <taxon>Brevibacillus</taxon>
    </lineage>
</organism>
<keyword evidence="5 6" id="KW-0119">Carbohydrate metabolism</keyword>
<comment type="subunit">
    <text evidence="6">Homodimer.</text>
</comment>
<evidence type="ECO:0000256" key="6">
    <source>
        <dbReference type="HAMAP-Rule" id="MF_01246"/>
    </source>
</evidence>
<gene>
    <name evidence="7" type="ORF">BPA01_32870</name>
</gene>
<feature type="binding site" evidence="6">
    <location>
        <position position="121"/>
    </location>
    <ligand>
        <name>Mg(2+)</name>
        <dbReference type="ChEBI" id="CHEBI:18420"/>
    </ligand>
</feature>
<comment type="function">
    <text evidence="6">Probably catalyzes the deacetylation of acetylated carbohydrates an important step in the degradation of oligosaccharides.</text>
</comment>
<comment type="similarity">
    <text evidence="6">Belongs to the YdjC deacetylase family.</text>
</comment>
<dbReference type="Pfam" id="PF04794">
    <property type="entry name" value="YdjC"/>
    <property type="match status" value="1"/>
</dbReference>
<comment type="caution">
    <text evidence="7">The sequence shown here is derived from an EMBL/GenBank/DDBJ whole genome shotgun (WGS) entry which is preliminary data.</text>
</comment>
<keyword evidence="4 6" id="KW-0460">Magnesium</keyword>
<dbReference type="CDD" id="cd10803">
    <property type="entry name" value="YdjC_EF3048_like"/>
    <property type="match status" value="1"/>
</dbReference>
<dbReference type="GeneID" id="87610721"/>
<dbReference type="EC" id="3.5.1.-" evidence="6"/>
<dbReference type="Proteomes" id="UP000316882">
    <property type="component" value="Unassembled WGS sequence"/>
</dbReference>
<name>A0A4Y3PK72_BREPA</name>
<keyword evidence="8" id="KW-1185">Reference proteome</keyword>
<evidence type="ECO:0000256" key="2">
    <source>
        <dbReference type="ARBA" id="ARBA00022723"/>
    </source>
</evidence>
<dbReference type="GO" id="GO:0000272">
    <property type="term" value="P:polysaccharide catabolic process"/>
    <property type="evidence" value="ECO:0007669"/>
    <property type="project" value="InterPro"/>
</dbReference>
<protein>
    <recommendedName>
        <fullName evidence="6">Carbohydrate deacetylase</fullName>
        <ecNumber evidence="6">3.5.1.-</ecNumber>
    </recommendedName>
</protein>
<dbReference type="NCBIfam" id="NF002559">
    <property type="entry name" value="PRK02134.1"/>
    <property type="match status" value="1"/>
</dbReference>
<dbReference type="Gene3D" id="3.20.20.370">
    <property type="entry name" value="Glycoside hydrolase/deacetylase"/>
    <property type="match status" value="1"/>
</dbReference>
<feature type="binding site" evidence="6">
    <location>
        <position position="59"/>
    </location>
    <ligand>
        <name>Mg(2+)</name>
        <dbReference type="ChEBI" id="CHEBI:18420"/>
    </ligand>
</feature>
<evidence type="ECO:0000256" key="3">
    <source>
        <dbReference type="ARBA" id="ARBA00022801"/>
    </source>
</evidence>
<dbReference type="EMBL" id="BJMH01000015">
    <property type="protein sequence ID" value="GEB33707.1"/>
    <property type="molecule type" value="Genomic_DNA"/>
</dbReference>
<evidence type="ECO:0000256" key="5">
    <source>
        <dbReference type="ARBA" id="ARBA00023277"/>
    </source>
</evidence>
<dbReference type="PANTHER" id="PTHR31609:SF1">
    <property type="entry name" value="CARBOHYDRATE DEACETYLASE"/>
    <property type="match status" value="1"/>
</dbReference>
<dbReference type="HAMAP" id="MF_01246">
    <property type="entry name" value="COD"/>
    <property type="match status" value="1"/>
</dbReference>
<evidence type="ECO:0000256" key="1">
    <source>
        <dbReference type="ARBA" id="ARBA00001946"/>
    </source>
</evidence>
<accession>A0A4Y3PK72</accession>
<dbReference type="STRING" id="54914.AV540_14320"/>
<dbReference type="RefSeq" id="WP_122962454.1">
    <property type="nucleotide sequence ID" value="NZ_BJMH01000015.1"/>
</dbReference>
<keyword evidence="3 6" id="KW-0378">Hydrolase</keyword>
<evidence type="ECO:0000256" key="4">
    <source>
        <dbReference type="ARBA" id="ARBA00022842"/>
    </source>
</evidence>
<proteinExistence type="inferred from homology"/>
<dbReference type="PANTHER" id="PTHR31609">
    <property type="entry name" value="YDJC DEACETYLASE FAMILY MEMBER"/>
    <property type="match status" value="1"/>
</dbReference>
<evidence type="ECO:0000313" key="8">
    <source>
        <dbReference type="Proteomes" id="UP000316882"/>
    </source>
</evidence>
<dbReference type="AlphaFoldDB" id="A0A4Y3PK72"/>
<keyword evidence="2 6" id="KW-0479">Metal-binding</keyword>